<evidence type="ECO:0000256" key="2">
    <source>
        <dbReference type="SAM" id="MobiDB-lite"/>
    </source>
</evidence>
<feature type="compositionally biased region" description="Polar residues" evidence="2">
    <location>
        <begin position="75"/>
        <end position="88"/>
    </location>
</feature>
<gene>
    <name evidence="3" type="ORF">Tci_271931</name>
</gene>
<comment type="caution">
    <text evidence="3">The sequence shown here is derived from an EMBL/GenBank/DDBJ whole genome shotgun (WGS) entry which is preliminary data.</text>
</comment>
<accession>A0A699GZ60</accession>
<keyword evidence="1" id="KW-0175">Coiled coil</keyword>
<reference evidence="3" key="1">
    <citation type="journal article" date="2019" name="Sci. Rep.">
        <title>Draft genome of Tanacetum cinerariifolium, the natural source of mosquito coil.</title>
        <authorList>
            <person name="Yamashiro T."/>
            <person name="Shiraishi A."/>
            <person name="Satake H."/>
            <person name="Nakayama K."/>
        </authorList>
    </citation>
    <scope>NUCLEOTIDE SEQUENCE</scope>
</reference>
<organism evidence="3">
    <name type="scientific">Tanacetum cinerariifolium</name>
    <name type="common">Dalmatian daisy</name>
    <name type="synonym">Chrysanthemum cinerariifolium</name>
    <dbReference type="NCBI Taxonomy" id="118510"/>
    <lineage>
        <taxon>Eukaryota</taxon>
        <taxon>Viridiplantae</taxon>
        <taxon>Streptophyta</taxon>
        <taxon>Embryophyta</taxon>
        <taxon>Tracheophyta</taxon>
        <taxon>Spermatophyta</taxon>
        <taxon>Magnoliopsida</taxon>
        <taxon>eudicotyledons</taxon>
        <taxon>Gunneridae</taxon>
        <taxon>Pentapetalae</taxon>
        <taxon>asterids</taxon>
        <taxon>campanulids</taxon>
        <taxon>Asterales</taxon>
        <taxon>Asteraceae</taxon>
        <taxon>Asteroideae</taxon>
        <taxon>Anthemideae</taxon>
        <taxon>Anthemidinae</taxon>
        <taxon>Tanacetum</taxon>
    </lineage>
</organism>
<dbReference type="EMBL" id="BKCJ010084302">
    <property type="protein sequence ID" value="GEW99955.1"/>
    <property type="molecule type" value="Genomic_DNA"/>
</dbReference>
<feature type="region of interest" description="Disordered" evidence="2">
    <location>
        <begin position="75"/>
        <end position="106"/>
    </location>
</feature>
<proteinExistence type="predicted"/>
<feature type="coiled-coil region" evidence="1">
    <location>
        <begin position="408"/>
        <end position="438"/>
    </location>
</feature>
<evidence type="ECO:0000313" key="3">
    <source>
        <dbReference type="EMBL" id="GEW99955.1"/>
    </source>
</evidence>
<evidence type="ECO:0000256" key="1">
    <source>
        <dbReference type="SAM" id="Coils"/>
    </source>
</evidence>
<sequence length="541" mass="62026">MSKSHTSYAPSLKPSIPTRFHTTTRHKGKEIAKTITPPFETASEEDSDTEQAQRDKDMQKNLALIAKYFKKINKPTNKNLRTSSNSRNKNVDTIPRYKNDDHSGQFGNQKTVNVAGAWEKVGSPVVQQSGIQRFNYKEYGHFAKECRKPKRVKDSTYHKDKIDDECVALANLKLDVDKNKKIQKQLKKANTTLAQELKVCKAILAETSKSLGESLSVRDSCLVALQNKQTEFEKYKAFNNRTIDYDKLERKLNETLGQLAQKDIEIKEGLKTKAYELSVVKEKHDELIKQSLLTKSHYEGLVKQKTKVITDLKLREEHDIDKMLSMEKQLIFLNEIVYKRSQSIQTINMMAPKLLKQTESISKEVHTELLQRFAKVEKHSISLEIALQKCKEQVKHDIVWNEQASHVFQKERKQYIEIQDLKAQLQDKNIAISELKKLIEKGKGKSVETKFDKPSFVRQPNAQRIPKPSVLGKSTPFSNSLERRYFSKAKSVPKTNVSEGLSKPVTAQTLPQTTRQAVSNTNVLKPGMYRIDNRKTQTRAP</sequence>
<protein>
    <submittedName>
        <fullName evidence="3">Uncharacterized protein</fullName>
    </submittedName>
</protein>
<name>A0A699GZ60_TANCI</name>
<feature type="region of interest" description="Disordered" evidence="2">
    <location>
        <begin position="1"/>
        <end position="55"/>
    </location>
</feature>
<dbReference type="AlphaFoldDB" id="A0A699GZ60"/>